<gene>
    <name evidence="1" type="ORF">RI543_002622</name>
</gene>
<keyword evidence="2" id="KW-1185">Reference proteome</keyword>
<proteinExistence type="predicted"/>
<accession>A0AAN7WHP6</accession>
<comment type="caution">
    <text evidence="1">The sequence shown here is derived from an EMBL/GenBank/DDBJ whole genome shotgun (WGS) entry which is preliminary data.</text>
</comment>
<protein>
    <submittedName>
        <fullName evidence="1">Uncharacterized protein</fullName>
    </submittedName>
</protein>
<name>A0AAN7WHP6_9SACH</name>
<dbReference type="Proteomes" id="UP001306508">
    <property type="component" value="Unassembled WGS sequence"/>
</dbReference>
<dbReference type="AlphaFoldDB" id="A0AAN7WHP6"/>
<dbReference type="EMBL" id="JAWIZZ010000045">
    <property type="protein sequence ID" value="KAK5780080.1"/>
    <property type="molecule type" value="Genomic_DNA"/>
</dbReference>
<sequence>MPKLLYRLINNKTENFGFNNLRDTQLIVNAFYTTVLVGKCVKIINTLRNK</sequence>
<evidence type="ECO:0000313" key="1">
    <source>
        <dbReference type="EMBL" id="KAK5780080.1"/>
    </source>
</evidence>
<organism evidence="1 2">
    <name type="scientific">Arxiozyma heterogenica</name>
    <dbReference type="NCBI Taxonomy" id="278026"/>
    <lineage>
        <taxon>Eukaryota</taxon>
        <taxon>Fungi</taxon>
        <taxon>Dikarya</taxon>
        <taxon>Ascomycota</taxon>
        <taxon>Saccharomycotina</taxon>
        <taxon>Saccharomycetes</taxon>
        <taxon>Saccharomycetales</taxon>
        <taxon>Saccharomycetaceae</taxon>
        <taxon>Arxiozyma</taxon>
    </lineage>
</organism>
<reference evidence="2" key="1">
    <citation type="submission" date="2023-07" db="EMBL/GenBank/DDBJ databases">
        <title>A draft genome of Kazachstania heterogenica Y-27499.</title>
        <authorList>
            <person name="Donic C."/>
            <person name="Kralova J.S."/>
            <person name="Fidel L."/>
            <person name="Ben-Dor S."/>
            <person name="Jung S."/>
        </authorList>
    </citation>
    <scope>NUCLEOTIDE SEQUENCE [LARGE SCALE GENOMIC DNA]</scope>
    <source>
        <strain evidence="2">Y27499</strain>
    </source>
</reference>
<evidence type="ECO:0000313" key="2">
    <source>
        <dbReference type="Proteomes" id="UP001306508"/>
    </source>
</evidence>